<organism evidence="2 3">
    <name type="scientific">Sporothrix schenckii 1099-18</name>
    <dbReference type="NCBI Taxonomy" id="1397361"/>
    <lineage>
        <taxon>Eukaryota</taxon>
        <taxon>Fungi</taxon>
        <taxon>Dikarya</taxon>
        <taxon>Ascomycota</taxon>
        <taxon>Pezizomycotina</taxon>
        <taxon>Sordariomycetes</taxon>
        <taxon>Sordariomycetidae</taxon>
        <taxon>Ophiostomatales</taxon>
        <taxon>Ophiostomataceae</taxon>
        <taxon>Sporothrix</taxon>
    </lineage>
</organism>
<comment type="caution">
    <text evidence="2">The sequence shown here is derived from an EMBL/GenBank/DDBJ whole genome shotgun (WGS) entry which is preliminary data.</text>
</comment>
<sequence length="102" mass="11302">MARRASETIPNLSGKYNGLQPAEGGVDEEMVGKVDSKAKARFAYKVGVKGWSADMRSERGRFQEEGEADMRPVSVLRDVDTAPPVRKSMQCQLPEAMNEEKL</sequence>
<evidence type="ECO:0000313" key="3">
    <source>
        <dbReference type="Proteomes" id="UP000033710"/>
    </source>
</evidence>
<dbReference type="AlphaFoldDB" id="A0A0F2M2U6"/>
<dbReference type="Proteomes" id="UP000033710">
    <property type="component" value="Unassembled WGS sequence"/>
</dbReference>
<evidence type="ECO:0000256" key="1">
    <source>
        <dbReference type="SAM" id="MobiDB-lite"/>
    </source>
</evidence>
<dbReference type="GeneID" id="27666713"/>
<protein>
    <submittedName>
        <fullName evidence="2">Uncharacterized protein</fullName>
    </submittedName>
</protein>
<name>A0A0F2M2U6_SPOSC</name>
<dbReference type="VEuPathDB" id="FungiDB:SPSK_04636"/>
<reference evidence="2 3" key="2">
    <citation type="journal article" date="2015" name="Eukaryot. Cell">
        <title>Asexual propagation of a virulent clone complex in a human and feline outbreak of sporotrichosis.</title>
        <authorList>
            <person name="Teixeira Mde M."/>
            <person name="Rodrigues A.M."/>
            <person name="Tsui C.K."/>
            <person name="de Almeida L.G."/>
            <person name="Van Diepeningen A.D."/>
            <person name="van den Ende B.G."/>
            <person name="Fernandes G.F."/>
            <person name="Kano R."/>
            <person name="Hamelin R.C."/>
            <person name="Lopes-Bezerra L.M."/>
            <person name="Vasconcelos A.T."/>
            <person name="de Hoog S."/>
            <person name="de Camargo Z.P."/>
            <person name="Felipe M.S."/>
        </authorList>
    </citation>
    <scope>NUCLEOTIDE SEQUENCE [LARGE SCALE GENOMIC DNA]</scope>
    <source>
        <strain evidence="2 3">1099-18</strain>
    </source>
</reference>
<accession>A0A0F2M2U6</accession>
<dbReference type="KEGG" id="ssck:SPSK_04636"/>
<reference evidence="2 3" key="1">
    <citation type="journal article" date="2014" name="BMC Genomics">
        <title>Comparative genomics of the major fungal agents of human and animal Sporotrichosis: Sporothrix schenckii and Sporothrix brasiliensis.</title>
        <authorList>
            <person name="Teixeira M.M."/>
            <person name="de Almeida L.G."/>
            <person name="Kubitschek-Barreira P."/>
            <person name="Alves F.L."/>
            <person name="Kioshima E.S."/>
            <person name="Abadio A.K."/>
            <person name="Fernandes L."/>
            <person name="Derengowski L.S."/>
            <person name="Ferreira K.S."/>
            <person name="Souza R.C."/>
            <person name="Ruiz J.C."/>
            <person name="de Andrade N.C."/>
            <person name="Paes H.C."/>
            <person name="Nicola A.M."/>
            <person name="Albuquerque P."/>
            <person name="Gerber A.L."/>
            <person name="Martins V.P."/>
            <person name="Peconick L.D."/>
            <person name="Neto A.V."/>
            <person name="Chaucanez C.B."/>
            <person name="Silva P.A."/>
            <person name="Cunha O.L."/>
            <person name="de Oliveira F.F."/>
            <person name="dos Santos T.C."/>
            <person name="Barros A.L."/>
            <person name="Soares M.A."/>
            <person name="de Oliveira L.M."/>
            <person name="Marini M.M."/>
            <person name="Villalobos-Duno H."/>
            <person name="Cunha M.M."/>
            <person name="de Hoog S."/>
            <person name="da Silveira J.F."/>
            <person name="Henrissat B."/>
            <person name="Nino-Vega G.A."/>
            <person name="Cisalpino P.S."/>
            <person name="Mora-Montes H.M."/>
            <person name="Almeida S.R."/>
            <person name="Stajich J.E."/>
            <person name="Lopes-Bezerra L.M."/>
            <person name="Vasconcelos A.T."/>
            <person name="Felipe M.S."/>
        </authorList>
    </citation>
    <scope>NUCLEOTIDE SEQUENCE [LARGE SCALE GENOMIC DNA]</scope>
    <source>
        <strain evidence="2 3">1099-18</strain>
    </source>
</reference>
<gene>
    <name evidence="2" type="ORF">SPSK_04636</name>
</gene>
<dbReference type="RefSeq" id="XP_016585756.1">
    <property type="nucleotide sequence ID" value="XM_016731436.1"/>
</dbReference>
<feature type="region of interest" description="Disordered" evidence="1">
    <location>
        <begin position="1"/>
        <end position="23"/>
    </location>
</feature>
<proteinExistence type="predicted"/>
<dbReference type="EMBL" id="AXCR01000010">
    <property type="protein sequence ID" value="KJR83080.1"/>
    <property type="molecule type" value="Genomic_DNA"/>
</dbReference>
<evidence type="ECO:0000313" key="2">
    <source>
        <dbReference type="EMBL" id="KJR83080.1"/>
    </source>
</evidence>